<evidence type="ECO:0000256" key="1">
    <source>
        <dbReference type="ARBA" id="ARBA00001936"/>
    </source>
</evidence>
<evidence type="ECO:0000313" key="12">
    <source>
        <dbReference type="Proteomes" id="UP000653305"/>
    </source>
</evidence>
<sequence>MRVTSDLDSWSEMKHDGDGYSVYCKRGKKGGVMEDRYAVVLGLQGDSKQAFFGVFDGHGGAEAAEFAAKHLEKNVMNEVLSKASDKKIEEAVTEGYLATDSEFLKKDTKGGTCCVTALIHKGDLVVSNVGDCRAVMSLGGVAETLTADHRPSLLYERKRIQNLGGYLDCSHGVWRVHGSLAVSRAIGDGHLKEWVIAKPETKVGNQEAVNIVRPLCVGVDKPEASFACKKLVDLSLIRGSRDDISIIVVQLAQFVP</sequence>
<proteinExistence type="inferred from homology"/>
<evidence type="ECO:0000256" key="6">
    <source>
        <dbReference type="ARBA" id="ARBA00022842"/>
    </source>
</evidence>
<dbReference type="InterPro" id="IPR015655">
    <property type="entry name" value="PP2C"/>
</dbReference>
<dbReference type="InterPro" id="IPR000222">
    <property type="entry name" value="PP2C_BS"/>
</dbReference>
<comment type="caution">
    <text evidence="11">The sequence shown here is derived from an EMBL/GenBank/DDBJ whole genome shotgun (WGS) entry which is preliminary data.</text>
</comment>
<organism evidence="11 12">
    <name type="scientific">Phtheirospermum japonicum</name>
    <dbReference type="NCBI Taxonomy" id="374723"/>
    <lineage>
        <taxon>Eukaryota</taxon>
        <taxon>Viridiplantae</taxon>
        <taxon>Streptophyta</taxon>
        <taxon>Embryophyta</taxon>
        <taxon>Tracheophyta</taxon>
        <taxon>Spermatophyta</taxon>
        <taxon>Magnoliopsida</taxon>
        <taxon>eudicotyledons</taxon>
        <taxon>Gunneridae</taxon>
        <taxon>Pentapetalae</taxon>
        <taxon>asterids</taxon>
        <taxon>lamiids</taxon>
        <taxon>Lamiales</taxon>
        <taxon>Orobanchaceae</taxon>
        <taxon>Orobanchaceae incertae sedis</taxon>
        <taxon>Phtheirospermum</taxon>
    </lineage>
</organism>
<dbReference type="Pfam" id="PF00481">
    <property type="entry name" value="PP2C"/>
    <property type="match status" value="1"/>
</dbReference>
<dbReference type="Gene3D" id="3.60.40.10">
    <property type="entry name" value="PPM-type phosphatase domain"/>
    <property type="match status" value="1"/>
</dbReference>
<evidence type="ECO:0000256" key="5">
    <source>
        <dbReference type="ARBA" id="ARBA00022801"/>
    </source>
</evidence>
<evidence type="ECO:0000256" key="2">
    <source>
        <dbReference type="ARBA" id="ARBA00001946"/>
    </source>
</evidence>
<evidence type="ECO:0000256" key="7">
    <source>
        <dbReference type="ARBA" id="ARBA00022912"/>
    </source>
</evidence>
<dbReference type="SUPFAM" id="SSF81606">
    <property type="entry name" value="PP2C-like"/>
    <property type="match status" value="1"/>
</dbReference>
<evidence type="ECO:0000256" key="9">
    <source>
        <dbReference type="RuleBase" id="RU003465"/>
    </source>
</evidence>
<dbReference type="PROSITE" id="PS01032">
    <property type="entry name" value="PPM_1"/>
    <property type="match status" value="1"/>
</dbReference>
<dbReference type="AlphaFoldDB" id="A0A830BK49"/>
<dbReference type="InterPro" id="IPR036457">
    <property type="entry name" value="PPM-type-like_dom_sf"/>
</dbReference>
<dbReference type="PANTHER" id="PTHR47992">
    <property type="entry name" value="PROTEIN PHOSPHATASE"/>
    <property type="match status" value="1"/>
</dbReference>
<keyword evidence="7 9" id="KW-0904">Protein phosphatase</keyword>
<dbReference type="Proteomes" id="UP000653305">
    <property type="component" value="Unassembled WGS sequence"/>
</dbReference>
<protein>
    <recommendedName>
        <fullName evidence="3">protein-serine/threonine phosphatase</fullName>
        <ecNumber evidence="3">3.1.3.16</ecNumber>
    </recommendedName>
</protein>
<dbReference type="EMBL" id="BMAC01000155">
    <property type="protein sequence ID" value="GFP87807.1"/>
    <property type="molecule type" value="Genomic_DNA"/>
</dbReference>
<comment type="cofactor">
    <cofactor evidence="1">
        <name>Mn(2+)</name>
        <dbReference type="ChEBI" id="CHEBI:29035"/>
    </cofactor>
</comment>
<keyword evidence="4" id="KW-0479">Metal-binding</keyword>
<comment type="cofactor">
    <cofactor evidence="2">
        <name>Mg(2+)</name>
        <dbReference type="ChEBI" id="CHEBI:18420"/>
    </cofactor>
</comment>
<dbReference type="OrthoDB" id="10264738at2759"/>
<keyword evidence="8" id="KW-0464">Manganese</keyword>
<dbReference type="SMART" id="SM00332">
    <property type="entry name" value="PP2Cc"/>
    <property type="match status" value="1"/>
</dbReference>
<dbReference type="GO" id="GO:0046872">
    <property type="term" value="F:metal ion binding"/>
    <property type="evidence" value="ECO:0007669"/>
    <property type="project" value="UniProtKB-KW"/>
</dbReference>
<name>A0A830BK49_9LAMI</name>
<feature type="domain" description="PPM-type phosphatase" evidence="10">
    <location>
        <begin position="19"/>
        <end position="251"/>
    </location>
</feature>
<evidence type="ECO:0000256" key="4">
    <source>
        <dbReference type="ARBA" id="ARBA00022723"/>
    </source>
</evidence>
<evidence type="ECO:0000313" key="11">
    <source>
        <dbReference type="EMBL" id="GFP87807.1"/>
    </source>
</evidence>
<evidence type="ECO:0000256" key="3">
    <source>
        <dbReference type="ARBA" id="ARBA00013081"/>
    </source>
</evidence>
<evidence type="ECO:0000259" key="10">
    <source>
        <dbReference type="PROSITE" id="PS51746"/>
    </source>
</evidence>
<dbReference type="GO" id="GO:0004722">
    <property type="term" value="F:protein serine/threonine phosphatase activity"/>
    <property type="evidence" value="ECO:0007669"/>
    <property type="project" value="UniProtKB-EC"/>
</dbReference>
<accession>A0A830BK49</accession>
<comment type="similarity">
    <text evidence="9">Belongs to the PP2C family.</text>
</comment>
<dbReference type="CDD" id="cd00143">
    <property type="entry name" value="PP2Cc"/>
    <property type="match status" value="1"/>
</dbReference>
<keyword evidence="6" id="KW-0460">Magnesium</keyword>
<reference evidence="11" key="1">
    <citation type="submission" date="2020-07" db="EMBL/GenBank/DDBJ databases">
        <title>Ethylene signaling mediates host invasion by parasitic plants.</title>
        <authorList>
            <person name="Yoshida S."/>
        </authorList>
    </citation>
    <scope>NUCLEOTIDE SEQUENCE</scope>
    <source>
        <strain evidence="11">Okayama</strain>
    </source>
</reference>
<dbReference type="InterPro" id="IPR001932">
    <property type="entry name" value="PPM-type_phosphatase-like_dom"/>
</dbReference>
<evidence type="ECO:0000256" key="8">
    <source>
        <dbReference type="ARBA" id="ARBA00023211"/>
    </source>
</evidence>
<keyword evidence="5 9" id="KW-0378">Hydrolase</keyword>
<dbReference type="EC" id="3.1.3.16" evidence="3"/>
<gene>
    <name evidence="11" type="ORF">PHJA_000924400</name>
</gene>
<dbReference type="PROSITE" id="PS51746">
    <property type="entry name" value="PPM_2"/>
    <property type="match status" value="1"/>
</dbReference>
<keyword evidence="12" id="KW-1185">Reference proteome</keyword>